<dbReference type="InterPro" id="IPR023170">
    <property type="entry name" value="HhH_base_excis_C"/>
</dbReference>
<keyword evidence="1" id="KW-0456">Lyase</keyword>
<dbReference type="Pfam" id="PF09171">
    <property type="entry name" value="AGOG"/>
    <property type="match status" value="1"/>
</dbReference>
<keyword evidence="2" id="KW-1185">Reference proteome</keyword>
<protein>
    <submittedName>
        <fullName evidence="1">N-glycosylase/DNA lyase</fullName>
    </submittedName>
</protein>
<proteinExistence type="predicted"/>
<dbReference type="Proteomes" id="UP001529235">
    <property type="component" value="Unassembled WGS sequence"/>
</dbReference>
<dbReference type="InterPro" id="IPR011257">
    <property type="entry name" value="DNA_glycosylase"/>
</dbReference>
<dbReference type="EMBL" id="JASNVW010000001">
    <property type="protein sequence ID" value="MDK6028132.1"/>
    <property type="molecule type" value="Genomic_DNA"/>
</dbReference>
<dbReference type="Gene3D" id="1.10.340.30">
    <property type="entry name" value="Hypothetical protein, domain 2"/>
    <property type="match status" value="1"/>
</dbReference>
<sequence>MLRVNSRRVDELAEMVKAIGFEKVIAFEDLDPQFRAVKKLVAECGLASYLLVFLNALISYRLSQTGEIYWSLFADYVATKCVSRSGMRSLVEIVEDFAKEYNRYLLNQKIKRIEKIIRCTQLENILILNDLETIRKITARCLKVDENSKTIVFAIKMIYYVNKAFEKQVQVPLTIPIPVDTRVAIITYLSGALDLPKGIAISSYNLLKFSKTIRSIWTMVGEKSSVPPLNLDALLWYFGKYHKASNMREIFDSAYRELQHFLKPEDVMLIVKNLFYRMIK</sequence>
<evidence type="ECO:0000313" key="1">
    <source>
        <dbReference type="EMBL" id="MDK6028132.1"/>
    </source>
</evidence>
<dbReference type="AlphaFoldDB" id="A0ABD4Z486"/>
<gene>
    <name evidence="1" type="ORF">QPL79_01975</name>
</gene>
<accession>A0ABD4Z486</accession>
<comment type="caution">
    <text evidence="1">The sequence shown here is derived from an EMBL/GenBank/DDBJ whole genome shotgun (WGS) entry which is preliminary data.</text>
</comment>
<dbReference type="InterPro" id="IPR015254">
    <property type="entry name" value="AGOG-like"/>
</dbReference>
<dbReference type="GO" id="GO:0016829">
    <property type="term" value="F:lyase activity"/>
    <property type="evidence" value="ECO:0007669"/>
    <property type="project" value="UniProtKB-KW"/>
</dbReference>
<dbReference type="RefSeq" id="WP_285273106.1">
    <property type="nucleotide sequence ID" value="NZ_JASNVW010000001.1"/>
</dbReference>
<evidence type="ECO:0000313" key="2">
    <source>
        <dbReference type="Proteomes" id="UP001529235"/>
    </source>
</evidence>
<organism evidence="1 2">
    <name type="scientific">Ignisphaera cupida</name>
    <dbReference type="NCBI Taxonomy" id="3050454"/>
    <lineage>
        <taxon>Archaea</taxon>
        <taxon>Thermoproteota</taxon>
        <taxon>Thermoprotei</taxon>
        <taxon>Desulfurococcales</taxon>
        <taxon>Desulfurococcaceae</taxon>
        <taxon>Ignisphaera</taxon>
    </lineage>
</organism>
<dbReference type="Gene3D" id="1.10.1670.10">
    <property type="entry name" value="Helix-hairpin-Helix base-excision DNA repair enzymes (C-terminal)"/>
    <property type="match status" value="1"/>
</dbReference>
<reference evidence="1 2" key="1">
    <citation type="submission" date="2023-05" db="EMBL/GenBank/DDBJ databases">
        <title>A new hyperthermophilic archaea 'Ignisphaera cupida' sp. nov. and description of the family 'Ignisphaeraceae' fam. nov.</title>
        <authorList>
            <person name="Podosokorskaya O.A."/>
            <person name="Elcheninov A.G."/>
            <person name="Klukina A."/>
            <person name="Merkel A.Y."/>
        </authorList>
    </citation>
    <scope>NUCLEOTIDE SEQUENCE [LARGE SCALE GENOMIC DNA]</scope>
    <source>
        <strain evidence="1 2">4213-co</strain>
    </source>
</reference>
<name>A0ABD4Z486_9CREN</name>
<dbReference type="SUPFAM" id="SSF48150">
    <property type="entry name" value="DNA-glycosylase"/>
    <property type="match status" value="1"/>
</dbReference>